<keyword evidence="2" id="KW-0813">Transport</keyword>
<dbReference type="GO" id="GO:0006882">
    <property type="term" value="P:intracellular zinc ion homeostasis"/>
    <property type="evidence" value="ECO:0007669"/>
    <property type="project" value="TreeGrafter"/>
</dbReference>
<name>A0A2P5Y7F7_GOSBA</name>
<feature type="transmembrane region" description="Helical" evidence="6">
    <location>
        <begin position="139"/>
        <end position="164"/>
    </location>
</feature>
<sequence>MSICSAEFFTRAKQIKKIEINDQHSQRAVTTALWCNFLVFSLKFGVWLATSSHVMLAEMVHSLADFANQKLIHVALQALLAYGLSSSRRAPDALHPYGYSKERFVWSLISAVGIFCLGSGATIVHGVQNLWIAHPPDNIEYAALVIGGSFIIEGASLVVAIQAVKKGAATEGMKVKDYVWRGHDPTSVAVMTEDGAAVTGLAIAAASLVAVKTTGNAMYDPIGSIIVGNLLGMVAIFLIQRNRHALIGRAIDEHDMQKVLHFLKNDPVVDALYDCKSEVIGPGFFRFKAEIGVPEHCAMKYEREYKTNTLGKLLKLFWQGDMQDFNGVVVVQNYLNRTGREEWARQFRESAKEKDDAALLKIMSNYGEEVVTALGSEVDRLEKEIQELVPGIRHVDIEAHNPIDLPFMIPDFGVKIEEGTEFDNNPIQVFESNGSEIALCFKPESVPIEPENRGSDSEGSNEDAKDLQFRAYSHLAHMHNADLLVEGVLEFLELLHIRPRRASSSLDFGDLEAENEFSSKDVFCHSSKAIQHR</sequence>
<proteinExistence type="predicted"/>
<dbReference type="Gene3D" id="1.20.1510.10">
    <property type="entry name" value="Cation efflux protein transmembrane domain"/>
    <property type="match status" value="1"/>
</dbReference>
<evidence type="ECO:0000313" key="8">
    <source>
        <dbReference type="EMBL" id="PPS11499.1"/>
    </source>
</evidence>
<keyword evidence="3 6" id="KW-0812">Transmembrane</keyword>
<keyword evidence="5 6" id="KW-0472">Membrane</keyword>
<dbReference type="GO" id="GO:0006829">
    <property type="term" value="P:zinc ion transport"/>
    <property type="evidence" value="ECO:0007669"/>
    <property type="project" value="InterPro"/>
</dbReference>
<evidence type="ECO:0000256" key="6">
    <source>
        <dbReference type="SAM" id="Phobius"/>
    </source>
</evidence>
<evidence type="ECO:0000256" key="3">
    <source>
        <dbReference type="ARBA" id="ARBA00022692"/>
    </source>
</evidence>
<evidence type="ECO:0000256" key="2">
    <source>
        <dbReference type="ARBA" id="ARBA00022448"/>
    </source>
</evidence>
<dbReference type="OrthoDB" id="435980at2759"/>
<dbReference type="Proteomes" id="UP000239757">
    <property type="component" value="Unassembled WGS sequence"/>
</dbReference>
<dbReference type="SUPFAM" id="SSF161111">
    <property type="entry name" value="Cation efflux protein transmembrane domain-like"/>
    <property type="match status" value="1"/>
</dbReference>
<dbReference type="GO" id="GO:0016020">
    <property type="term" value="C:membrane"/>
    <property type="evidence" value="ECO:0007669"/>
    <property type="project" value="UniProtKB-SubCell"/>
</dbReference>
<feature type="transmembrane region" description="Helical" evidence="6">
    <location>
        <begin position="222"/>
        <end position="239"/>
    </location>
</feature>
<organism evidence="8 9">
    <name type="scientific">Gossypium barbadense</name>
    <name type="common">Sea Island cotton</name>
    <name type="synonym">Hibiscus barbadensis</name>
    <dbReference type="NCBI Taxonomy" id="3634"/>
    <lineage>
        <taxon>Eukaryota</taxon>
        <taxon>Viridiplantae</taxon>
        <taxon>Streptophyta</taxon>
        <taxon>Embryophyta</taxon>
        <taxon>Tracheophyta</taxon>
        <taxon>Spermatophyta</taxon>
        <taxon>Magnoliopsida</taxon>
        <taxon>eudicotyledons</taxon>
        <taxon>Gunneridae</taxon>
        <taxon>Pentapetalae</taxon>
        <taxon>rosids</taxon>
        <taxon>malvids</taxon>
        <taxon>Malvales</taxon>
        <taxon>Malvaceae</taxon>
        <taxon>Malvoideae</taxon>
        <taxon>Gossypium</taxon>
    </lineage>
</organism>
<dbReference type="EMBL" id="KZ663581">
    <property type="protein sequence ID" value="PPS11499.1"/>
    <property type="molecule type" value="Genomic_DNA"/>
</dbReference>
<comment type="subcellular location">
    <subcellularLocation>
        <location evidence="1">Membrane</location>
        <topology evidence="1">Multi-pass membrane protein</topology>
    </subcellularLocation>
</comment>
<dbReference type="GO" id="GO:0008324">
    <property type="term" value="F:monoatomic cation transmembrane transporter activity"/>
    <property type="evidence" value="ECO:0007669"/>
    <property type="project" value="InterPro"/>
</dbReference>
<evidence type="ECO:0000256" key="5">
    <source>
        <dbReference type="ARBA" id="ARBA00023136"/>
    </source>
</evidence>
<dbReference type="Pfam" id="PF01545">
    <property type="entry name" value="Cation_efflux"/>
    <property type="match status" value="1"/>
</dbReference>
<reference evidence="8 9" key="1">
    <citation type="submission" date="2015-01" db="EMBL/GenBank/DDBJ databases">
        <title>Genome of allotetraploid Gossypium barbadense reveals genomic plasticity and fiber elongation in cotton evolution.</title>
        <authorList>
            <person name="Chen X."/>
            <person name="Liu X."/>
            <person name="Zhao B."/>
            <person name="Zheng H."/>
            <person name="Hu Y."/>
            <person name="Lu G."/>
            <person name="Yang C."/>
            <person name="Chen J."/>
            <person name="Shan C."/>
            <person name="Zhang L."/>
            <person name="Zhou Y."/>
            <person name="Wang L."/>
            <person name="Guo W."/>
            <person name="Bai Y."/>
            <person name="Ruan J."/>
            <person name="Shangguan X."/>
            <person name="Mao Y."/>
            <person name="Jiang J."/>
            <person name="Zhu Y."/>
            <person name="Lei J."/>
            <person name="Kang H."/>
            <person name="Chen S."/>
            <person name="He X."/>
            <person name="Wang R."/>
            <person name="Wang Y."/>
            <person name="Chen J."/>
            <person name="Wang L."/>
            <person name="Yu S."/>
            <person name="Wang B."/>
            <person name="Wei J."/>
            <person name="Song S."/>
            <person name="Lu X."/>
            <person name="Gao Z."/>
            <person name="Gu W."/>
            <person name="Deng X."/>
            <person name="Ma D."/>
            <person name="Wang S."/>
            <person name="Liang W."/>
            <person name="Fang L."/>
            <person name="Cai C."/>
            <person name="Zhu X."/>
            <person name="Zhou B."/>
            <person name="Zhang Y."/>
            <person name="Chen Z."/>
            <person name="Xu S."/>
            <person name="Zhu R."/>
            <person name="Wang S."/>
            <person name="Zhang T."/>
            <person name="Zhao G."/>
        </authorList>
    </citation>
    <scope>NUCLEOTIDE SEQUENCE [LARGE SCALE GENOMIC DNA]</scope>
    <source>
        <strain evidence="9">cv. Xinhai21</strain>
        <tissue evidence="8">Leaf</tissue>
    </source>
</reference>
<dbReference type="AlphaFoldDB" id="A0A2P5Y7F7"/>
<dbReference type="PANTHER" id="PTHR13414">
    <property type="entry name" value="HUEL-CATION TRANSPORTER"/>
    <property type="match status" value="1"/>
</dbReference>
<evidence type="ECO:0000256" key="1">
    <source>
        <dbReference type="ARBA" id="ARBA00004141"/>
    </source>
</evidence>
<protein>
    <recommendedName>
        <fullName evidence="7">Cation efflux protein transmembrane domain-containing protein</fullName>
    </recommendedName>
</protein>
<gene>
    <name evidence="8" type="ORF">GOBAR_AA09143</name>
</gene>
<keyword evidence="4 6" id="KW-1133">Transmembrane helix</keyword>
<feature type="transmembrane region" description="Helical" evidence="6">
    <location>
        <begin position="104"/>
        <end position="127"/>
    </location>
</feature>
<evidence type="ECO:0000313" key="9">
    <source>
        <dbReference type="Proteomes" id="UP000239757"/>
    </source>
</evidence>
<dbReference type="PANTHER" id="PTHR13414:SF9">
    <property type="entry name" value="PROTON-COUPLED ZINC ANTIPORTER SLC30A9, MITOCHONDRIAL"/>
    <property type="match status" value="1"/>
</dbReference>
<evidence type="ECO:0000259" key="7">
    <source>
        <dbReference type="Pfam" id="PF01545"/>
    </source>
</evidence>
<dbReference type="GO" id="GO:0005783">
    <property type="term" value="C:endoplasmic reticulum"/>
    <property type="evidence" value="ECO:0007669"/>
    <property type="project" value="TreeGrafter"/>
</dbReference>
<dbReference type="InterPro" id="IPR040177">
    <property type="entry name" value="SLC30A9"/>
</dbReference>
<evidence type="ECO:0000256" key="4">
    <source>
        <dbReference type="ARBA" id="ARBA00022989"/>
    </source>
</evidence>
<dbReference type="InterPro" id="IPR058533">
    <property type="entry name" value="Cation_efflux_TM"/>
</dbReference>
<feature type="domain" description="Cation efflux protein transmembrane" evidence="7">
    <location>
        <begin position="30"/>
        <end position="246"/>
    </location>
</feature>
<accession>A0A2P5Y7F7</accession>
<dbReference type="InterPro" id="IPR027469">
    <property type="entry name" value="Cation_efflux_TMD_sf"/>
</dbReference>